<reference evidence="3" key="1">
    <citation type="journal article" date="2014" name="Proc. Natl. Acad. Sci. U.S.A.">
        <title>Extensive sampling of basidiomycete genomes demonstrates inadequacy of the white-rot/brown-rot paradigm for wood decay fungi.</title>
        <authorList>
            <person name="Riley R."/>
            <person name="Salamov A.A."/>
            <person name="Brown D.W."/>
            <person name="Nagy L.G."/>
            <person name="Floudas D."/>
            <person name="Held B.W."/>
            <person name="Levasseur A."/>
            <person name="Lombard V."/>
            <person name="Morin E."/>
            <person name="Otillar R."/>
            <person name="Lindquist E.A."/>
            <person name="Sun H."/>
            <person name="LaButti K.M."/>
            <person name="Schmutz J."/>
            <person name="Jabbour D."/>
            <person name="Luo H."/>
            <person name="Baker S.E."/>
            <person name="Pisabarro A.G."/>
            <person name="Walton J.D."/>
            <person name="Blanchette R.A."/>
            <person name="Henrissat B."/>
            <person name="Martin F."/>
            <person name="Cullen D."/>
            <person name="Hibbett D.S."/>
            <person name="Grigoriev I.V."/>
        </authorList>
    </citation>
    <scope>NUCLEOTIDE SEQUENCE [LARGE SCALE GENOMIC DNA]</scope>
    <source>
        <strain evidence="3">CBS 339.88</strain>
    </source>
</reference>
<dbReference type="PANTHER" id="PTHR40465:SF1">
    <property type="entry name" value="DUF6534 DOMAIN-CONTAINING PROTEIN"/>
    <property type="match status" value="1"/>
</dbReference>
<accession>A0A067TGA1</accession>
<evidence type="ECO:0000256" key="1">
    <source>
        <dbReference type="SAM" id="Phobius"/>
    </source>
</evidence>
<feature type="transmembrane region" description="Helical" evidence="1">
    <location>
        <begin position="105"/>
        <end position="123"/>
    </location>
</feature>
<evidence type="ECO:0000313" key="3">
    <source>
        <dbReference type="Proteomes" id="UP000027222"/>
    </source>
</evidence>
<keyword evidence="3" id="KW-1185">Reference proteome</keyword>
<dbReference type="HOGENOM" id="CLU_046025_16_2_1"/>
<dbReference type="STRING" id="685588.A0A067TGA1"/>
<feature type="transmembrane region" description="Helical" evidence="1">
    <location>
        <begin position="6"/>
        <end position="25"/>
    </location>
</feature>
<name>A0A067TGA1_GALM3</name>
<sequence length="174" mass="19179">LIGYILNWGLFGVLSMQVYAYYLAFPNDRVGYKFLVYGAYMLEAAQTFLFTSSAFKTFVFGFGNPSVLDEIDILWFSIPIMSGLVAFISQTFYAYRITVLAQTKYLAGLIMLLACFSLAGSIALGVEMKNAVLFSHLLKKDSFAATGVSLMQFAVQLILILHRAGRGGAPPAMF</sequence>
<organism evidence="2 3">
    <name type="scientific">Galerina marginata (strain CBS 339.88)</name>
    <dbReference type="NCBI Taxonomy" id="685588"/>
    <lineage>
        <taxon>Eukaryota</taxon>
        <taxon>Fungi</taxon>
        <taxon>Dikarya</taxon>
        <taxon>Basidiomycota</taxon>
        <taxon>Agaricomycotina</taxon>
        <taxon>Agaricomycetes</taxon>
        <taxon>Agaricomycetidae</taxon>
        <taxon>Agaricales</taxon>
        <taxon>Agaricineae</taxon>
        <taxon>Strophariaceae</taxon>
        <taxon>Galerina</taxon>
    </lineage>
</organism>
<dbReference type="AlphaFoldDB" id="A0A067TGA1"/>
<dbReference type="Proteomes" id="UP000027222">
    <property type="component" value="Unassembled WGS sequence"/>
</dbReference>
<feature type="transmembrane region" description="Helical" evidence="1">
    <location>
        <begin position="73"/>
        <end position="93"/>
    </location>
</feature>
<protein>
    <submittedName>
        <fullName evidence="2">Uncharacterized protein</fullName>
    </submittedName>
</protein>
<evidence type="ECO:0000313" key="2">
    <source>
        <dbReference type="EMBL" id="KDR82255.1"/>
    </source>
</evidence>
<feature type="non-terminal residue" evidence="2">
    <location>
        <position position="1"/>
    </location>
</feature>
<keyword evidence="1" id="KW-0812">Transmembrane</keyword>
<feature type="transmembrane region" description="Helical" evidence="1">
    <location>
        <begin position="34"/>
        <end position="53"/>
    </location>
</feature>
<dbReference type="OrthoDB" id="2536347at2759"/>
<dbReference type="PANTHER" id="PTHR40465">
    <property type="entry name" value="CHROMOSOME 1, WHOLE GENOME SHOTGUN SEQUENCE"/>
    <property type="match status" value="1"/>
</dbReference>
<feature type="transmembrane region" description="Helical" evidence="1">
    <location>
        <begin position="143"/>
        <end position="161"/>
    </location>
</feature>
<gene>
    <name evidence="2" type="ORF">GALMADRAFT_59863</name>
</gene>
<proteinExistence type="predicted"/>
<keyword evidence="1" id="KW-0472">Membrane</keyword>
<dbReference type="EMBL" id="KL142370">
    <property type="protein sequence ID" value="KDR82255.1"/>
    <property type="molecule type" value="Genomic_DNA"/>
</dbReference>
<keyword evidence="1" id="KW-1133">Transmembrane helix</keyword>